<accession>A0A6J6PTI1</accession>
<dbReference type="GO" id="GO:0020037">
    <property type="term" value="F:heme binding"/>
    <property type="evidence" value="ECO:0007669"/>
    <property type="project" value="InterPro"/>
</dbReference>
<reference evidence="2" key="1">
    <citation type="submission" date="2020-05" db="EMBL/GenBank/DDBJ databases">
        <authorList>
            <person name="Chiriac C."/>
            <person name="Salcher M."/>
            <person name="Ghai R."/>
            <person name="Kavagutti S V."/>
        </authorList>
    </citation>
    <scope>NUCLEOTIDE SEQUENCE</scope>
</reference>
<dbReference type="SUPFAM" id="SSF49503">
    <property type="entry name" value="Cupredoxins"/>
    <property type="match status" value="1"/>
</dbReference>
<evidence type="ECO:0000256" key="1">
    <source>
        <dbReference type="SAM" id="MobiDB-lite"/>
    </source>
</evidence>
<dbReference type="AlphaFoldDB" id="A0A6J6PTI1"/>
<dbReference type="InterPro" id="IPR008972">
    <property type="entry name" value="Cupredoxin"/>
</dbReference>
<name>A0A6J6PTI1_9ZZZZ</name>
<dbReference type="Gene3D" id="2.60.40.420">
    <property type="entry name" value="Cupredoxins - blue copper proteins"/>
    <property type="match status" value="1"/>
</dbReference>
<feature type="region of interest" description="Disordered" evidence="1">
    <location>
        <begin position="154"/>
        <end position="176"/>
    </location>
</feature>
<dbReference type="EMBL" id="CAEZXP010000004">
    <property type="protein sequence ID" value="CAB4702119.1"/>
    <property type="molecule type" value="Genomic_DNA"/>
</dbReference>
<protein>
    <submittedName>
        <fullName evidence="2">Unannotated protein</fullName>
    </submittedName>
</protein>
<evidence type="ECO:0000313" key="2">
    <source>
        <dbReference type="EMBL" id="CAB4702119.1"/>
    </source>
</evidence>
<dbReference type="GO" id="GO:0009055">
    <property type="term" value="F:electron transfer activity"/>
    <property type="evidence" value="ECO:0007669"/>
    <property type="project" value="InterPro"/>
</dbReference>
<sequence>MMRSLHRDSTIRAGFVALAVVYVLVALLTALRASGAASGTQVKVTAGKPTEYRFIVTPSTGLAVGAVRFVVTNAGKQPHQFKVCGVAVTAATLKTCVGKATRLLKPGQTATLLTSFPKAGKYEYLSTPVDAAKGMKGLLVAKVAVVSTPITTASVTRPSTTPVGTTPTVPAVTTTSGSASGSAGQIVWTNVGCGSCHSLTSLKGNVNSSLNSTHPEPFPGGALSQKQIADVAAYINGS</sequence>
<gene>
    <name evidence="2" type="ORF">UFOPK2399_01430</name>
</gene>
<proteinExistence type="predicted"/>
<dbReference type="InterPro" id="IPR036909">
    <property type="entry name" value="Cyt_c-like_dom_sf"/>
</dbReference>
<organism evidence="2">
    <name type="scientific">freshwater metagenome</name>
    <dbReference type="NCBI Taxonomy" id="449393"/>
    <lineage>
        <taxon>unclassified sequences</taxon>
        <taxon>metagenomes</taxon>
        <taxon>ecological metagenomes</taxon>
    </lineage>
</organism>
<dbReference type="SUPFAM" id="SSF46626">
    <property type="entry name" value="Cytochrome c"/>
    <property type="match status" value="1"/>
</dbReference>